<organism evidence="6 7">
    <name type="scientific">Paracoccus sanguinis</name>
    <dbReference type="NCBI Taxonomy" id="1545044"/>
    <lineage>
        <taxon>Bacteria</taxon>
        <taxon>Pseudomonadati</taxon>
        <taxon>Pseudomonadota</taxon>
        <taxon>Alphaproteobacteria</taxon>
        <taxon>Rhodobacterales</taxon>
        <taxon>Paracoccaceae</taxon>
        <taxon>Paracoccus</taxon>
    </lineage>
</organism>
<keyword evidence="1" id="KW-0813">Transport</keyword>
<dbReference type="RefSeq" id="WP_052176378.1">
    <property type="nucleotide sequence ID" value="NZ_FNNA01000001.1"/>
</dbReference>
<protein>
    <submittedName>
        <fullName evidence="6">Lipopolysaccharide export system protein LptA</fullName>
    </submittedName>
</protein>
<keyword evidence="7" id="KW-1185">Reference proteome</keyword>
<dbReference type="InterPro" id="IPR052037">
    <property type="entry name" value="LPS_export_LptA"/>
</dbReference>
<reference evidence="7" key="1">
    <citation type="submission" date="2016-10" db="EMBL/GenBank/DDBJ databases">
        <authorList>
            <person name="Varghese N."/>
            <person name="Submissions S."/>
        </authorList>
    </citation>
    <scope>NUCLEOTIDE SEQUENCE [LARGE SCALE GENOMIC DNA]</scope>
    <source>
        <strain evidence="7">DSM 29303</strain>
    </source>
</reference>
<evidence type="ECO:0000256" key="4">
    <source>
        <dbReference type="SAM" id="SignalP"/>
    </source>
</evidence>
<dbReference type="PANTHER" id="PTHR36504:SF1">
    <property type="entry name" value="LIPOPOLYSACCHARIDE EXPORT SYSTEM PROTEIN LPTA"/>
    <property type="match status" value="1"/>
</dbReference>
<dbReference type="GO" id="GO:0015920">
    <property type="term" value="P:lipopolysaccharide transport"/>
    <property type="evidence" value="ECO:0007669"/>
    <property type="project" value="InterPro"/>
</dbReference>
<dbReference type="InterPro" id="IPR005653">
    <property type="entry name" value="OstA-like_N"/>
</dbReference>
<dbReference type="EMBL" id="FNNA01000001">
    <property type="protein sequence ID" value="SDW47299.1"/>
    <property type="molecule type" value="Genomic_DNA"/>
</dbReference>
<evidence type="ECO:0000256" key="1">
    <source>
        <dbReference type="ARBA" id="ARBA00022448"/>
    </source>
</evidence>
<dbReference type="Pfam" id="PF03968">
    <property type="entry name" value="LptD_N"/>
    <property type="match status" value="1"/>
</dbReference>
<name>A0A1H2TVB3_9RHOB</name>
<dbReference type="AlphaFoldDB" id="A0A1H2TVB3"/>
<dbReference type="GO" id="GO:0001530">
    <property type="term" value="F:lipopolysaccharide binding"/>
    <property type="evidence" value="ECO:0007669"/>
    <property type="project" value="InterPro"/>
</dbReference>
<evidence type="ECO:0000259" key="5">
    <source>
        <dbReference type="Pfam" id="PF03968"/>
    </source>
</evidence>
<dbReference type="STRING" id="1545044.SAMN05444276_1011073"/>
<dbReference type="GO" id="GO:0030288">
    <property type="term" value="C:outer membrane-bounded periplasmic space"/>
    <property type="evidence" value="ECO:0007669"/>
    <property type="project" value="TreeGrafter"/>
</dbReference>
<dbReference type="Proteomes" id="UP000182944">
    <property type="component" value="Unassembled WGS sequence"/>
</dbReference>
<dbReference type="PANTHER" id="PTHR36504">
    <property type="entry name" value="LIPOPOLYSACCHARIDE EXPORT SYSTEM PROTEIN LPTA"/>
    <property type="match status" value="1"/>
</dbReference>
<dbReference type="OrthoDB" id="9811926at2"/>
<evidence type="ECO:0000256" key="2">
    <source>
        <dbReference type="ARBA" id="ARBA00022729"/>
    </source>
</evidence>
<keyword evidence="3" id="KW-0574">Periplasm</keyword>
<feature type="chain" id="PRO_5010328913" evidence="4">
    <location>
        <begin position="34"/>
        <end position="173"/>
    </location>
</feature>
<feature type="domain" description="Organic solvent tolerance-like N-terminal" evidence="5">
    <location>
        <begin position="50"/>
        <end position="156"/>
    </location>
</feature>
<evidence type="ECO:0000313" key="6">
    <source>
        <dbReference type="EMBL" id="SDW47299.1"/>
    </source>
</evidence>
<feature type="signal peptide" evidence="4">
    <location>
        <begin position="1"/>
        <end position="33"/>
    </location>
</feature>
<evidence type="ECO:0000256" key="3">
    <source>
        <dbReference type="ARBA" id="ARBA00022764"/>
    </source>
</evidence>
<dbReference type="InterPro" id="IPR014340">
    <property type="entry name" value="LptA"/>
</dbReference>
<dbReference type="Gene3D" id="2.60.450.10">
    <property type="entry name" value="Lipopolysaccharide (LPS) transport protein A like domain"/>
    <property type="match status" value="1"/>
</dbReference>
<accession>A0A1H2TVB3</accession>
<dbReference type="GO" id="GO:0017089">
    <property type="term" value="F:glycolipid transfer activity"/>
    <property type="evidence" value="ECO:0007669"/>
    <property type="project" value="TreeGrafter"/>
</dbReference>
<dbReference type="GO" id="GO:0009279">
    <property type="term" value="C:cell outer membrane"/>
    <property type="evidence" value="ECO:0007669"/>
    <property type="project" value="TreeGrafter"/>
</dbReference>
<proteinExistence type="predicted"/>
<gene>
    <name evidence="6" type="ORF">SAMN05444276_1011073</name>
</gene>
<evidence type="ECO:0000313" key="7">
    <source>
        <dbReference type="Proteomes" id="UP000182944"/>
    </source>
</evidence>
<sequence length="173" mass="17511">MLPVLPRRALVFRRASRLGVVLAAAFGALPAAAQTVAFGGIKADTSAPVEVTADSLRVDQSTGQATFAGNVLIGQGEMRLSAETVTVTYAAGGQQKIQSLNAKGKVTLVNGPDAAEAAEAVYDVPSGNIVLTGNAIVTQGQSVLAGDRIEVNLTDGTANVAGRVRSVLQPGGN</sequence>
<keyword evidence="2 4" id="KW-0732">Signal</keyword>
<dbReference type="NCBIfam" id="TIGR03002">
    <property type="entry name" value="outer_YhbN_LptA"/>
    <property type="match status" value="1"/>
</dbReference>